<dbReference type="Proteomes" id="UP000751614">
    <property type="component" value="Unassembled WGS sequence"/>
</dbReference>
<sequence length="645" mass="74699">MYFKFESLVLQARKERIMIDLSHQISFFHGQIGSGKSSIVRLIDFMIGGNLEFTPAIQQELVSSTMNLRIGNNDVILERKLDSSSIQVTWENEAKERATVSAPLRLADAAIWNDNVFNFNDLVFYLLGMNTPMALKSKINEDTTQIRVGLRDFMWYCYLDQDHLDSSFFRLEDTFKRNKSRDVMKYVLGFHSDTLTLLERDLLNAKEEKNNAISNIKSLKNLLTKFNFETADEIESDINAARESLTDLKLRKERLESTYSSETHIVDELRVGARKNSRNLENSKNALYDLEQRISEQVSLKNELLSSKFKLARSLSVANVLDNVKFDLCPSCGSNIEGRRIEPETCYLCCSDISSDMNDRTNVENLKIDLDSRILELENSISIHKKELARQKRLIKKQENFRRNIDSRIDQELKNYDSRYLSLFREIDRKIATMEERIKGYLRLKAIPDEIESIEKKFLKIELREQKAKEKISLERSKLTTAKKMVRELEAQFKDTLEIIGFPGINEKDKVSINTSTWNVYVLPKGQDALKWSYENAGSGGKKTLFNVAYLLSLHIVASNNDLPLPNFVIIDTPMKNIGEDVNQAIFDNFYKFLYDISLDELKDTQFIIIDKDFVLPEFEVDMSERYMTPDDPENPPLITYYEGP</sequence>
<evidence type="ECO:0000256" key="1">
    <source>
        <dbReference type="SAM" id="Coils"/>
    </source>
</evidence>
<dbReference type="PANTHER" id="PTHR32114">
    <property type="entry name" value="ABC TRANSPORTER ABCH.3"/>
    <property type="match status" value="1"/>
</dbReference>
<evidence type="ECO:0000313" key="2">
    <source>
        <dbReference type="EMBL" id="TMU57445.1"/>
    </source>
</evidence>
<name>A0ABY2WRS9_9FLAO</name>
<accession>A0ABY2WRS9</accession>
<comment type="caution">
    <text evidence="2">The sequence shown here is derived from an EMBL/GenBank/DDBJ whole genome shotgun (WGS) entry which is preliminary data.</text>
</comment>
<dbReference type="RefSeq" id="WP_138834942.1">
    <property type="nucleotide sequence ID" value="NZ_VCNI01000001.1"/>
</dbReference>
<proteinExistence type="predicted"/>
<keyword evidence="1" id="KW-0175">Coiled coil</keyword>
<keyword evidence="3" id="KW-1185">Reference proteome</keyword>
<protein>
    <recommendedName>
        <fullName evidence="4">AAA domain-containing protein</fullName>
    </recommendedName>
</protein>
<feature type="coiled-coil region" evidence="1">
    <location>
        <begin position="451"/>
        <end position="492"/>
    </location>
</feature>
<feature type="coiled-coil region" evidence="1">
    <location>
        <begin position="195"/>
        <end position="258"/>
    </location>
</feature>
<organism evidence="2 3">
    <name type="scientific">Flagellimonas algicola</name>
    <dbReference type="NCBI Taxonomy" id="2583815"/>
    <lineage>
        <taxon>Bacteria</taxon>
        <taxon>Pseudomonadati</taxon>
        <taxon>Bacteroidota</taxon>
        <taxon>Flavobacteriia</taxon>
        <taxon>Flavobacteriales</taxon>
        <taxon>Flavobacteriaceae</taxon>
        <taxon>Flagellimonas</taxon>
    </lineage>
</organism>
<evidence type="ECO:0000313" key="3">
    <source>
        <dbReference type="Proteomes" id="UP000751614"/>
    </source>
</evidence>
<dbReference type="Gene3D" id="3.40.50.300">
    <property type="entry name" value="P-loop containing nucleotide triphosphate hydrolases"/>
    <property type="match status" value="2"/>
</dbReference>
<dbReference type="InterPro" id="IPR027417">
    <property type="entry name" value="P-loop_NTPase"/>
</dbReference>
<evidence type="ECO:0008006" key="4">
    <source>
        <dbReference type="Google" id="ProtNLM"/>
    </source>
</evidence>
<gene>
    <name evidence="2" type="ORF">FGG15_07850</name>
</gene>
<dbReference type="EMBL" id="VCNI01000001">
    <property type="protein sequence ID" value="TMU57445.1"/>
    <property type="molecule type" value="Genomic_DNA"/>
</dbReference>
<dbReference type="PANTHER" id="PTHR32114:SF2">
    <property type="entry name" value="ABC TRANSPORTER ABCH.3"/>
    <property type="match status" value="1"/>
</dbReference>
<reference evidence="2 3" key="1">
    <citation type="submission" date="2019-05" db="EMBL/GenBank/DDBJ databases">
        <title>Flagellimonas sp. AsT0115, sp. nov., isolated from a marine red algae, Asparagopsis taxiformis.</title>
        <authorList>
            <person name="Kim J."/>
            <person name="Jeong S.E."/>
            <person name="Jeon C.O."/>
        </authorList>
    </citation>
    <scope>NUCLEOTIDE SEQUENCE [LARGE SCALE GENOMIC DNA]</scope>
    <source>
        <strain evidence="2 3">AsT0115</strain>
    </source>
</reference>